<reference evidence="2" key="1">
    <citation type="submission" date="2021-05" db="EMBL/GenBank/DDBJ databases">
        <authorList>
            <person name="Alioto T."/>
            <person name="Alioto T."/>
            <person name="Gomez Garrido J."/>
        </authorList>
    </citation>
    <scope>NUCLEOTIDE SEQUENCE</scope>
</reference>
<proteinExistence type="predicted"/>
<evidence type="ECO:0000313" key="2">
    <source>
        <dbReference type="EMBL" id="CAG6472995.1"/>
    </source>
</evidence>
<accession>A0A8D8FJD3</accession>
<keyword evidence="1" id="KW-1133">Transmembrane helix</keyword>
<dbReference type="EMBL" id="HBUE01071861">
    <property type="protein sequence ID" value="CAG6472995.1"/>
    <property type="molecule type" value="Transcribed_RNA"/>
</dbReference>
<organism evidence="2">
    <name type="scientific">Culex pipiens</name>
    <name type="common">House mosquito</name>
    <dbReference type="NCBI Taxonomy" id="7175"/>
    <lineage>
        <taxon>Eukaryota</taxon>
        <taxon>Metazoa</taxon>
        <taxon>Ecdysozoa</taxon>
        <taxon>Arthropoda</taxon>
        <taxon>Hexapoda</taxon>
        <taxon>Insecta</taxon>
        <taxon>Pterygota</taxon>
        <taxon>Neoptera</taxon>
        <taxon>Endopterygota</taxon>
        <taxon>Diptera</taxon>
        <taxon>Nematocera</taxon>
        <taxon>Culicoidea</taxon>
        <taxon>Culicidae</taxon>
        <taxon>Culicinae</taxon>
        <taxon>Culicini</taxon>
        <taxon>Culex</taxon>
        <taxon>Culex</taxon>
    </lineage>
</organism>
<keyword evidence="1" id="KW-0812">Transmembrane</keyword>
<keyword evidence="1" id="KW-0472">Membrane</keyword>
<name>A0A8D8FJD3_CULPI</name>
<sequence>MMSQELDIHQKELQSPSRAASAFGAASFNSLYCLVICLINVVLMCNYCLCASTITTSFTQVEDTKVATRIFGRCRMACFADVRNLRGEEAGRTLTNRDIVVRNQRIVSCGCLSSARSRR</sequence>
<feature type="transmembrane region" description="Helical" evidence="1">
    <location>
        <begin position="21"/>
        <end position="43"/>
    </location>
</feature>
<dbReference type="AlphaFoldDB" id="A0A8D8FJD3"/>
<evidence type="ECO:0000256" key="1">
    <source>
        <dbReference type="SAM" id="Phobius"/>
    </source>
</evidence>
<protein>
    <submittedName>
        <fullName evidence="2">(northern house mosquito) hypothetical protein</fullName>
    </submittedName>
</protein>